<organism evidence="1">
    <name type="scientific">Streptomyces sp. R21</name>
    <dbReference type="NCBI Taxonomy" id="3238627"/>
    <lineage>
        <taxon>Bacteria</taxon>
        <taxon>Bacillati</taxon>
        <taxon>Actinomycetota</taxon>
        <taxon>Actinomycetes</taxon>
        <taxon>Kitasatosporales</taxon>
        <taxon>Streptomycetaceae</taxon>
        <taxon>Streptomyces</taxon>
    </lineage>
</organism>
<dbReference type="EMBL" id="CP163435">
    <property type="protein sequence ID" value="XDQ26773.1"/>
    <property type="molecule type" value="Genomic_DNA"/>
</dbReference>
<sequence>MEPGTIVYDPGTRKVGEYQDRTGPYAMLRPVGGGREWEADPALIRPATQEERIAAEVSAANRRTGKGW</sequence>
<protein>
    <submittedName>
        <fullName evidence="1">Uncharacterized protein</fullName>
    </submittedName>
</protein>
<name>A0AB39P7I5_9ACTN</name>
<proteinExistence type="predicted"/>
<accession>A0AB39P7I5</accession>
<dbReference type="RefSeq" id="WP_369234022.1">
    <property type="nucleotide sequence ID" value="NZ_CP163435.1"/>
</dbReference>
<gene>
    <name evidence="1" type="ORF">AB5J56_19585</name>
</gene>
<evidence type="ECO:0000313" key="1">
    <source>
        <dbReference type="EMBL" id="XDQ26773.1"/>
    </source>
</evidence>
<reference evidence="1" key="1">
    <citation type="submission" date="2024-07" db="EMBL/GenBank/DDBJ databases">
        <authorList>
            <person name="Yu S.T."/>
        </authorList>
    </citation>
    <scope>NUCLEOTIDE SEQUENCE</scope>
    <source>
        <strain evidence="1">R21</strain>
    </source>
</reference>
<dbReference type="AlphaFoldDB" id="A0AB39P7I5"/>